<evidence type="ECO:0000313" key="3">
    <source>
        <dbReference type="Proteomes" id="UP000675781"/>
    </source>
</evidence>
<proteinExistence type="predicted"/>
<dbReference type="Pfam" id="PF20254">
    <property type="entry name" value="DMFA2_C"/>
    <property type="match status" value="1"/>
</dbReference>
<reference evidence="2" key="1">
    <citation type="submission" date="2021-04" db="EMBL/GenBank/DDBJ databases">
        <title>Genome based classification of Actinospica acidithermotolerans sp. nov., an actinobacterium isolated from an Indonesian hot spring.</title>
        <authorList>
            <person name="Kusuma A.B."/>
            <person name="Putra K.E."/>
            <person name="Nafisah S."/>
            <person name="Loh J."/>
            <person name="Nouioui I."/>
            <person name="Goodfellow M."/>
        </authorList>
    </citation>
    <scope>NUCLEOTIDE SEQUENCE</scope>
    <source>
        <strain evidence="2">CSCA 57</strain>
    </source>
</reference>
<protein>
    <recommendedName>
        <fullName evidence="1">N,N-dimethylformamidase beta subunit-like C-terminal domain-containing protein</fullName>
    </recommendedName>
</protein>
<dbReference type="EMBL" id="JAGSOG010000075">
    <property type="protein sequence ID" value="MBR7834923.1"/>
    <property type="molecule type" value="Genomic_DNA"/>
</dbReference>
<dbReference type="Proteomes" id="UP000675781">
    <property type="component" value="Unassembled WGS sequence"/>
</dbReference>
<name>A0A941EPU9_9ACTN</name>
<keyword evidence="3" id="KW-1185">Reference proteome</keyword>
<organism evidence="2 3">
    <name type="scientific">Actinospica durhamensis</name>
    <dbReference type="NCBI Taxonomy" id="1508375"/>
    <lineage>
        <taxon>Bacteria</taxon>
        <taxon>Bacillati</taxon>
        <taxon>Actinomycetota</taxon>
        <taxon>Actinomycetes</taxon>
        <taxon>Catenulisporales</taxon>
        <taxon>Actinospicaceae</taxon>
        <taxon>Actinospica</taxon>
    </lineage>
</organism>
<gene>
    <name evidence="2" type="ORF">KDL01_16740</name>
</gene>
<evidence type="ECO:0000313" key="2">
    <source>
        <dbReference type="EMBL" id="MBR7834923.1"/>
    </source>
</evidence>
<dbReference type="RefSeq" id="WP_212529439.1">
    <property type="nucleotide sequence ID" value="NZ_JAGSOG010000075.1"/>
</dbReference>
<evidence type="ECO:0000259" key="1">
    <source>
        <dbReference type="Pfam" id="PF20254"/>
    </source>
</evidence>
<feature type="domain" description="N,N-dimethylformamidase beta subunit-like C-terminal" evidence="1">
    <location>
        <begin position="56"/>
        <end position="384"/>
    </location>
</feature>
<accession>A0A941EPU9</accession>
<dbReference type="AlphaFoldDB" id="A0A941EPU9"/>
<sequence>MTYAAYACSTSVIQGGELEFRLVPGADPLPPGRSVSIVDIARDEVRGTFEVAEECLRLRIPREWPSSLYRADFGPEGGSVWFVVRAAEPATAARILVSIPFTTWEAYNRRGEPGQSIYWSEQPDRAHRVTFDRPGADPDPQGWEEDVARWLARTGHDADYCSNIDLHREPGLLRGYRLLMCVGHDEYWSWEMRDAVEDFVTGGGNLAILSGNTCWWQIRLEDDGRTMVCYRDPVLDPVAATDPRRVTTEWSSPLINRPENTLTGLGFRRGAGCWTSFAHFAHETYRVAFADHWVFAGTGLRDGDRFGRGAVGYEVDAAEVEWVGGVPRATGRDGTAPSFTVLGTADLRHWREYGQAGQSTVGVFDLGAGRVFNTGSIGWGPKLSDPVLHRIVDNVVRRFTEPRDDSRWEALGPAPELTAMTASGTRLYGVDADGALYTREICPQNLPWTAVEGEPALETVALAAPRETMGGLPQGLYALDRSGEIRYRDAEPEPAPWTALGMAPAGCTTLAACHEGLYATGAGRLYFTAFEALAKSGADAQWTDIGQTPQLTSLSSVNGRLYGLTEDDFVVSRLPSLHPEPWTSLGAADGSRILAVHAGVLLGYAADRTPRLRSRPVVGPGIAVETLPSRPSHE</sequence>
<dbReference type="InterPro" id="IPR046540">
    <property type="entry name" value="DMFA2_C"/>
</dbReference>
<comment type="caution">
    <text evidence="2">The sequence shown here is derived from an EMBL/GenBank/DDBJ whole genome shotgun (WGS) entry which is preliminary data.</text>
</comment>